<dbReference type="AlphaFoldDB" id="A0ABD7HLP0"/>
<reference evidence="1 2" key="1">
    <citation type="submission" date="2018-08" db="EMBL/GenBank/DDBJ databases">
        <title>Linezolid Resistance in Mycobacterium abscessus: MIC Distribution and Comprehensive Investigation of Resistance Mechanisms.</title>
        <authorList>
            <person name="Ye M."/>
            <person name="Xu L."/>
            <person name="Zou Y."/>
            <person name="Li B."/>
            <person name="Guo Q."/>
            <person name="Zhang Y."/>
            <person name="Zhan M."/>
            <person name="Xu B."/>
            <person name="Yu F."/>
            <person name="Zhang Z."/>
            <person name="Chu H."/>
        </authorList>
    </citation>
    <scope>NUCLEOTIDE SEQUENCE [LARGE SCALE GENOMIC DNA]</scope>
    <source>
        <strain evidence="1 2">G143</strain>
    </source>
</reference>
<dbReference type="RefSeq" id="WP_100459251.1">
    <property type="nucleotide sequence ID" value="NZ_JAMLCL010000006.1"/>
</dbReference>
<sequence>MTHPNPIDDPGVPEQHRAALVALSGDFATARRLTAALAGADYPAIDALVREIVASGRGTEVLLAVATEHVRLAGEVFGDSAEAWLVARAARQLDLAENNRRSFDR</sequence>
<dbReference type="EMBL" id="QXBN01000013">
    <property type="protein sequence ID" value="RIT35626.1"/>
    <property type="molecule type" value="Genomic_DNA"/>
</dbReference>
<protein>
    <submittedName>
        <fullName evidence="1">Uncharacterized protein</fullName>
    </submittedName>
</protein>
<evidence type="ECO:0000313" key="1">
    <source>
        <dbReference type="EMBL" id="RIT35626.1"/>
    </source>
</evidence>
<proteinExistence type="predicted"/>
<evidence type="ECO:0000313" key="2">
    <source>
        <dbReference type="Proteomes" id="UP000284557"/>
    </source>
</evidence>
<gene>
    <name evidence="1" type="ORF">D2E76_17475</name>
</gene>
<accession>A0ABD7HLP0</accession>
<organism evidence="1 2">
    <name type="scientific">Mycobacteroides abscessus</name>
    <dbReference type="NCBI Taxonomy" id="36809"/>
    <lineage>
        <taxon>Bacteria</taxon>
        <taxon>Bacillati</taxon>
        <taxon>Actinomycetota</taxon>
        <taxon>Actinomycetes</taxon>
        <taxon>Mycobacteriales</taxon>
        <taxon>Mycobacteriaceae</taxon>
        <taxon>Mycobacteroides</taxon>
    </lineage>
</organism>
<dbReference type="Proteomes" id="UP000284557">
    <property type="component" value="Unassembled WGS sequence"/>
</dbReference>
<name>A0ABD7HLP0_9MYCO</name>
<comment type="caution">
    <text evidence="1">The sequence shown here is derived from an EMBL/GenBank/DDBJ whole genome shotgun (WGS) entry which is preliminary data.</text>
</comment>